<evidence type="ECO:0000256" key="2">
    <source>
        <dbReference type="SAM" id="Phobius"/>
    </source>
</evidence>
<evidence type="ECO:0000259" key="3">
    <source>
        <dbReference type="Pfam" id="PF02517"/>
    </source>
</evidence>
<feature type="transmembrane region" description="Helical" evidence="2">
    <location>
        <begin position="133"/>
        <end position="159"/>
    </location>
</feature>
<feature type="transmembrane region" description="Helical" evidence="2">
    <location>
        <begin position="58"/>
        <end position="78"/>
    </location>
</feature>
<name>A0A3N5DHC2_9SPHN</name>
<feature type="transmembrane region" description="Helical" evidence="2">
    <location>
        <begin position="226"/>
        <end position="247"/>
    </location>
</feature>
<feature type="transmembrane region" description="Helical" evidence="2">
    <location>
        <begin position="30"/>
        <end position="52"/>
    </location>
</feature>
<comment type="caution">
    <text evidence="4">The sequence shown here is derived from an EMBL/GenBank/DDBJ whole genome shotgun (WGS) entry which is preliminary data.</text>
</comment>
<dbReference type="OrthoDB" id="7632478at2"/>
<keyword evidence="2" id="KW-0472">Membrane</keyword>
<evidence type="ECO:0000256" key="1">
    <source>
        <dbReference type="SAM" id="MobiDB-lite"/>
    </source>
</evidence>
<evidence type="ECO:0000313" key="4">
    <source>
        <dbReference type="EMBL" id="RPF71062.1"/>
    </source>
</evidence>
<dbReference type="AlphaFoldDB" id="A0A3N5DHC2"/>
<keyword evidence="4" id="KW-0378">Hydrolase</keyword>
<evidence type="ECO:0000313" key="5">
    <source>
        <dbReference type="Proteomes" id="UP000275232"/>
    </source>
</evidence>
<accession>A0A3N5DHC2</accession>
<dbReference type="GO" id="GO:0080120">
    <property type="term" value="P:CAAX-box protein maturation"/>
    <property type="evidence" value="ECO:0007669"/>
    <property type="project" value="UniProtKB-ARBA"/>
</dbReference>
<feature type="transmembrane region" description="Helical" evidence="2">
    <location>
        <begin position="202"/>
        <end position="219"/>
    </location>
</feature>
<dbReference type="GO" id="GO:0008237">
    <property type="term" value="F:metallopeptidase activity"/>
    <property type="evidence" value="ECO:0007669"/>
    <property type="project" value="UniProtKB-KW"/>
</dbReference>
<feature type="domain" description="CAAX prenyl protease 2/Lysostaphin resistance protein A-like" evidence="3">
    <location>
        <begin position="146"/>
        <end position="239"/>
    </location>
</feature>
<gene>
    <name evidence="4" type="ORF">EG799_05120</name>
</gene>
<keyword evidence="2" id="KW-0812">Transmembrane</keyword>
<feature type="transmembrane region" description="Helical" evidence="2">
    <location>
        <begin position="99"/>
        <end position="121"/>
    </location>
</feature>
<dbReference type="GO" id="GO:0006508">
    <property type="term" value="P:proteolysis"/>
    <property type="evidence" value="ECO:0007669"/>
    <property type="project" value="UniProtKB-KW"/>
</dbReference>
<keyword evidence="4" id="KW-0482">Metalloprotease</keyword>
<organism evidence="4 5">
    <name type="scientific">Aurantiacibacter spongiae</name>
    <dbReference type="NCBI Taxonomy" id="2488860"/>
    <lineage>
        <taxon>Bacteria</taxon>
        <taxon>Pseudomonadati</taxon>
        <taxon>Pseudomonadota</taxon>
        <taxon>Alphaproteobacteria</taxon>
        <taxon>Sphingomonadales</taxon>
        <taxon>Erythrobacteraceae</taxon>
        <taxon>Aurantiacibacter</taxon>
    </lineage>
</organism>
<protein>
    <submittedName>
        <fullName evidence="4">CPBP family intramembrane metalloprotease</fullName>
    </submittedName>
</protein>
<dbReference type="InterPro" id="IPR003675">
    <property type="entry name" value="Rce1/LyrA-like_dom"/>
</dbReference>
<dbReference type="Pfam" id="PF02517">
    <property type="entry name" value="Rce1-like"/>
    <property type="match status" value="1"/>
</dbReference>
<dbReference type="EMBL" id="RPFZ01000001">
    <property type="protein sequence ID" value="RPF71062.1"/>
    <property type="molecule type" value="Genomic_DNA"/>
</dbReference>
<sequence length="255" mass="26704">MVASQYREKPDGQRPDQPGGNGRSLGWGRFAAQIATVAIVYVAASVPPLMILGTTSTGVALSAVVSMAGALLVAWFWLHRDGATGPAFALGRPPSWRSALGWAALGTIGALAIFAAGAPLVQAFGLDAPDPQAVLALVTESPVAFVLWVIAVSWAAAGFGEELLWRGFLMDRLSRLPGLRRRAPAVLVIQAALFGLPHVYQGWGGVIVTGVVGLLFGIIRLRQRGNLWAAIIAHAAVDTVVMASAYAGELGWYAN</sequence>
<keyword evidence="5" id="KW-1185">Reference proteome</keyword>
<proteinExistence type="predicted"/>
<keyword evidence="4" id="KW-0645">Protease</keyword>
<keyword evidence="2" id="KW-1133">Transmembrane helix</keyword>
<dbReference type="GO" id="GO:0004175">
    <property type="term" value="F:endopeptidase activity"/>
    <property type="evidence" value="ECO:0007669"/>
    <property type="project" value="UniProtKB-ARBA"/>
</dbReference>
<feature type="compositionally biased region" description="Basic and acidic residues" evidence="1">
    <location>
        <begin position="1"/>
        <end position="14"/>
    </location>
</feature>
<dbReference type="Proteomes" id="UP000275232">
    <property type="component" value="Unassembled WGS sequence"/>
</dbReference>
<feature type="region of interest" description="Disordered" evidence="1">
    <location>
        <begin position="1"/>
        <end position="22"/>
    </location>
</feature>
<dbReference type="RefSeq" id="WP_123879146.1">
    <property type="nucleotide sequence ID" value="NZ_RPFZ01000001.1"/>
</dbReference>
<reference evidence="4 5" key="1">
    <citation type="submission" date="2018-11" db="EMBL/GenBank/DDBJ databases">
        <title>Erythrobacter spongiae sp. nov., isolated from a marine sponge.</title>
        <authorList>
            <person name="Zhuang L."/>
            <person name="Luo L."/>
        </authorList>
    </citation>
    <scope>NUCLEOTIDE SEQUENCE [LARGE SCALE GENOMIC DNA]</scope>
    <source>
        <strain evidence="4 5">HN-E23</strain>
    </source>
</reference>